<comment type="catalytic activity">
    <reaction evidence="5">
        <text>L-alanine + NAD(+) + H2O = pyruvate + NH4(+) + NADH + H(+)</text>
        <dbReference type="Rhea" id="RHEA:18405"/>
        <dbReference type="ChEBI" id="CHEBI:15361"/>
        <dbReference type="ChEBI" id="CHEBI:15377"/>
        <dbReference type="ChEBI" id="CHEBI:15378"/>
        <dbReference type="ChEBI" id="CHEBI:28938"/>
        <dbReference type="ChEBI" id="CHEBI:57540"/>
        <dbReference type="ChEBI" id="CHEBI:57945"/>
        <dbReference type="ChEBI" id="CHEBI:57972"/>
        <dbReference type="EC" id="1.4.1.1"/>
    </reaction>
</comment>
<evidence type="ECO:0000256" key="1">
    <source>
        <dbReference type="ARBA" id="ARBA00005689"/>
    </source>
</evidence>
<feature type="binding site" evidence="8">
    <location>
        <position position="134"/>
    </location>
    <ligand>
        <name>NAD(+)</name>
        <dbReference type="ChEBI" id="CHEBI:57540"/>
    </ligand>
</feature>
<dbReference type="Gene3D" id="3.40.50.720">
    <property type="entry name" value="NAD(P)-binding Rossmann-like Domain"/>
    <property type="match status" value="2"/>
</dbReference>
<dbReference type="InterPro" id="IPR036291">
    <property type="entry name" value="NAD(P)-bd_dom_sf"/>
</dbReference>
<evidence type="ECO:0000259" key="9">
    <source>
        <dbReference type="SMART" id="SM01002"/>
    </source>
</evidence>
<feature type="active site" description="Proton donor/acceptor" evidence="6">
    <location>
        <position position="96"/>
    </location>
</feature>
<dbReference type="PROSITE" id="PS00837">
    <property type="entry name" value="ALADH_PNT_2"/>
    <property type="match status" value="1"/>
</dbReference>
<dbReference type="NCBIfam" id="TIGR00518">
    <property type="entry name" value="alaDH"/>
    <property type="match status" value="1"/>
</dbReference>
<dbReference type="SMART" id="SM01002">
    <property type="entry name" value="AlaDh_PNT_C"/>
    <property type="match status" value="1"/>
</dbReference>
<comment type="similarity">
    <text evidence="1 5">Belongs to the AlaDH/PNT family.</text>
</comment>
<keyword evidence="4 5" id="KW-0520">NAD</keyword>
<dbReference type="EMBL" id="WUMV01000001">
    <property type="protein sequence ID" value="MXN63654.1"/>
    <property type="molecule type" value="Genomic_DNA"/>
</dbReference>
<feature type="domain" description="Alanine dehydrogenase/pyridine nucleotide transhydrogenase NAD(H)-binding" evidence="9">
    <location>
        <begin position="149"/>
        <end position="297"/>
    </location>
</feature>
<keyword evidence="3 5" id="KW-0560">Oxidoreductase</keyword>
<feature type="domain" description="Alanine dehydrogenase/pyridine nucleotide transhydrogenase N-terminal" evidence="10">
    <location>
        <begin position="4"/>
        <end position="137"/>
    </location>
</feature>
<accession>A0A7X3LRA4</accession>
<gene>
    <name evidence="11" type="primary">ald</name>
    <name evidence="11" type="ORF">GR183_01955</name>
</gene>
<dbReference type="PANTHER" id="PTHR42795:SF1">
    <property type="entry name" value="ALANINE DEHYDROGENASE"/>
    <property type="match status" value="1"/>
</dbReference>
<feature type="active site" description="Proton donor/acceptor" evidence="6">
    <location>
        <position position="270"/>
    </location>
</feature>
<feature type="binding site" evidence="8">
    <location>
        <begin position="267"/>
        <end position="270"/>
    </location>
    <ligand>
        <name>NAD(+)</name>
        <dbReference type="ChEBI" id="CHEBI:57540"/>
    </ligand>
</feature>
<dbReference type="AlphaFoldDB" id="A0A7X3LRA4"/>
<dbReference type="EC" id="1.4.1.1" evidence="2 5"/>
<dbReference type="FunFam" id="3.40.50.720:FF:000049">
    <property type="entry name" value="Alanine dehydrogenase"/>
    <property type="match status" value="1"/>
</dbReference>
<evidence type="ECO:0000313" key="11">
    <source>
        <dbReference type="EMBL" id="MXN63654.1"/>
    </source>
</evidence>
<dbReference type="Pfam" id="PF01262">
    <property type="entry name" value="AlaDh_PNT_C"/>
    <property type="match status" value="1"/>
</dbReference>
<feature type="binding site" evidence="7">
    <location>
        <position position="75"/>
    </location>
    <ligand>
        <name>substrate</name>
    </ligand>
</feature>
<feature type="binding site" evidence="8">
    <location>
        <begin position="239"/>
        <end position="240"/>
    </location>
    <ligand>
        <name>NAD(+)</name>
        <dbReference type="ChEBI" id="CHEBI:57540"/>
    </ligand>
</feature>
<protein>
    <recommendedName>
        <fullName evidence="2 5">Alanine dehydrogenase</fullName>
        <ecNumber evidence="2 5">1.4.1.1</ecNumber>
    </recommendedName>
</protein>
<dbReference type="PANTHER" id="PTHR42795">
    <property type="entry name" value="ALANINE DEHYDROGENASE"/>
    <property type="match status" value="1"/>
</dbReference>
<dbReference type="SUPFAM" id="SSF51735">
    <property type="entry name" value="NAD(P)-binding Rossmann-fold domains"/>
    <property type="match status" value="1"/>
</dbReference>
<sequence>MRIGVPKEIKNHEYRVGLTPASVREVVAHGHEVVVETMAGAGINAADAAYEEAGAKVLKTAAEVFAAADMIVKVKEPQAVERAMLRPDHVLFTYLHLAPDAEQTADLVKSGATCIAYETVTDARGGLPLLAPMSQVAGRLSIQAGATALQKANGGAGLLLGGVPGVAPAKVVVIGGGVVGAHAITMALGLGADVTVLDRNVDVMASLSHRFGSALRTVYSTASTVEQYVLDADLVIGAVLVAGAAAPKLVSADLVKRMKPGSVLVDVAIDQGGCFATSHATTHTDPTYIVDEVVHYCVANMPGAVPITSTNALNNVTLPFVLALADKGYEKALLDDPHLLPGLNVYQGQVTCEAVASALGYDYLAPEQALKGVPAAA</sequence>
<evidence type="ECO:0000256" key="5">
    <source>
        <dbReference type="PIRNR" id="PIRNR000183"/>
    </source>
</evidence>
<name>A0A7X3LRA4_9HYPH</name>
<dbReference type="GO" id="GO:0000166">
    <property type="term" value="F:nucleotide binding"/>
    <property type="evidence" value="ECO:0007669"/>
    <property type="project" value="UniProtKB-KW"/>
</dbReference>
<proteinExistence type="inferred from homology"/>
<dbReference type="InterPro" id="IPR007698">
    <property type="entry name" value="AlaDH/PNT_NAD(H)-bd"/>
</dbReference>
<evidence type="ECO:0000256" key="7">
    <source>
        <dbReference type="PIRSR" id="PIRSR000183-2"/>
    </source>
</evidence>
<evidence type="ECO:0000256" key="8">
    <source>
        <dbReference type="PIRSR" id="PIRSR000183-3"/>
    </source>
</evidence>
<evidence type="ECO:0000256" key="4">
    <source>
        <dbReference type="ARBA" id="ARBA00023027"/>
    </source>
</evidence>
<dbReference type="SUPFAM" id="SSF52283">
    <property type="entry name" value="Formate/glycerate dehydrogenase catalytic domain-like"/>
    <property type="match status" value="1"/>
</dbReference>
<dbReference type="PIRSF" id="PIRSF000183">
    <property type="entry name" value="Alanine_dh"/>
    <property type="match status" value="1"/>
</dbReference>
<dbReference type="InterPro" id="IPR008143">
    <property type="entry name" value="Ala_DH/PNT_CS2"/>
</dbReference>
<feature type="binding site" evidence="8">
    <location>
        <position position="198"/>
    </location>
    <ligand>
        <name>NAD(+)</name>
        <dbReference type="ChEBI" id="CHEBI:57540"/>
    </ligand>
</feature>
<feature type="binding site" evidence="8">
    <location>
        <begin position="298"/>
        <end position="301"/>
    </location>
    <ligand>
        <name>NAD(+)</name>
        <dbReference type="ChEBI" id="CHEBI:57540"/>
    </ligand>
</feature>
<feature type="binding site" evidence="7">
    <location>
        <position position="15"/>
    </location>
    <ligand>
        <name>substrate</name>
    </ligand>
</feature>
<dbReference type="RefSeq" id="WP_160773895.1">
    <property type="nucleotide sequence ID" value="NZ_WUMV01000001.1"/>
</dbReference>
<dbReference type="GO" id="GO:0042853">
    <property type="term" value="P:L-alanine catabolic process"/>
    <property type="evidence" value="ECO:0007669"/>
    <property type="project" value="InterPro"/>
</dbReference>
<dbReference type="Pfam" id="PF05222">
    <property type="entry name" value="AlaDh_PNT_N"/>
    <property type="match status" value="1"/>
</dbReference>
<evidence type="ECO:0000256" key="2">
    <source>
        <dbReference type="ARBA" id="ARBA00012897"/>
    </source>
</evidence>
<feature type="binding site" evidence="8">
    <location>
        <position position="220"/>
    </location>
    <ligand>
        <name>NAD(+)</name>
        <dbReference type="ChEBI" id="CHEBI:57540"/>
    </ligand>
</feature>
<organism evidence="11 12">
    <name type="scientific">Stappia sediminis</name>
    <dbReference type="NCBI Taxonomy" id="2692190"/>
    <lineage>
        <taxon>Bacteria</taxon>
        <taxon>Pseudomonadati</taxon>
        <taxon>Pseudomonadota</taxon>
        <taxon>Alphaproteobacteria</taxon>
        <taxon>Hyphomicrobiales</taxon>
        <taxon>Stappiaceae</taxon>
        <taxon>Stappia</taxon>
    </lineage>
</organism>
<dbReference type="InterPro" id="IPR008141">
    <property type="entry name" value="Ala_DH"/>
</dbReference>
<dbReference type="Proteomes" id="UP000433101">
    <property type="component" value="Unassembled WGS sequence"/>
</dbReference>
<evidence type="ECO:0000256" key="6">
    <source>
        <dbReference type="PIRSR" id="PIRSR000183-1"/>
    </source>
</evidence>
<dbReference type="SMART" id="SM01003">
    <property type="entry name" value="AlaDh_PNT_N"/>
    <property type="match status" value="1"/>
</dbReference>
<dbReference type="GO" id="GO:0005886">
    <property type="term" value="C:plasma membrane"/>
    <property type="evidence" value="ECO:0007669"/>
    <property type="project" value="TreeGrafter"/>
</dbReference>
<keyword evidence="8" id="KW-0547">Nucleotide-binding</keyword>
<comment type="caution">
    <text evidence="11">The sequence shown here is derived from an EMBL/GenBank/DDBJ whole genome shotgun (WGS) entry which is preliminary data.</text>
</comment>
<dbReference type="InterPro" id="IPR007886">
    <property type="entry name" value="AlaDH/PNT_N"/>
</dbReference>
<evidence type="ECO:0000256" key="3">
    <source>
        <dbReference type="ARBA" id="ARBA00023002"/>
    </source>
</evidence>
<dbReference type="CDD" id="cd05305">
    <property type="entry name" value="L-AlaDH"/>
    <property type="match status" value="1"/>
</dbReference>
<reference evidence="11 12" key="1">
    <citation type="submission" date="2019-12" db="EMBL/GenBank/DDBJ databases">
        <authorList>
            <person name="Li M."/>
        </authorList>
    </citation>
    <scope>NUCLEOTIDE SEQUENCE [LARGE SCALE GENOMIC DNA]</scope>
    <source>
        <strain evidence="11 12">GBMRC 2046</strain>
    </source>
</reference>
<evidence type="ECO:0000259" key="10">
    <source>
        <dbReference type="SMART" id="SM01003"/>
    </source>
</evidence>
<evidence type="ECO:0000313" key="12">
    <source>
        <dbReference type="Proteomes" id="UP000433101"/>
    </source>
</evidence>
<keyword evidence="12" id="KW-1185">Reference proteome</keyword>
<dbReference type="GO" id="GO:0000286">
    <property type="term" value="F:alanine dehydrogenase activity"/>
    <property type="evidence" value="ECO:0007669"/>
    <property type="project" value="UniProtKB-UniRule"/>
</dbReference>